<accession>S4PMD6</accession>
<name>S4PMD6_9NEOP</name>
<protein>
    <submittedName>
        <fullName evidence="2">Gag-pol polyprotein</fullName>
    </submittedName>
</protein>
<evidence type="ECO:0000313" key="2">
    <source>
        <dbReference type="EMBL" id="JAA91133.1"/>
    </source>
</evidence>
<dbReference type="Pfam" id="PF18701">
    <property type="entry name" value="DUF5641"/>
    <property type="match status" value="1"/>
</dbReference>
<reference evidence="2" key="2">
    <citation type="submission" date="2013-05" db="EMBL/GenBank/DDBJ databases">
        <authorList>
            <person name="Carter J.-M."/>
            <person name="Baker S.C."/>
            <person name="Pink R."/>
            <person name="Carter D.R.F."/>
            <person name="Collins A."/>
            <person name="Tomlin J."/>
            <person name="Gibbs M."/>
            <person name="Breuker C.J."/>
        </authorList>
    </citation>
    <scope>NUCLEOTIDE SEQUENCE</scope>
    <source>
        <tissue evidence="2">Ovary</tissue>
    </source>
</reference>
<dbReference type="PANTHER" id="PTHR47331">
    <property type="entry name" value="PHD-TYPE DOMAIN-CONTAINING PROTEIN"/>
    <property type="match status" value="1"/>
</dbReference>
<feature type="non-terminal residue" evidence="2">
    <location>
        <position position="108"/>
    </location>
</feature>
<dbReference type="PANTHER" id="PTHR47331:SF1">
    <property type="entry name" value="GAG-LIKE PROTEIN"/>
    <property type="match status" value="1"/>
</dbReference>
<evidence type="ECO:0000259" key="1">
    <source>
        <dbReference type="Pfam" id="PF18701"/>
    </source>
</evidence>
<sequence length="108" mass="12104">MLTVLNEIEAVLNSRPLYVLSSDPSEPSALTPSHFLSTVPLEFIPAPDVTGERAGLLSRFSLLDSLVQSFWKRFRTEYLHNLQVRQKWNTPTNPLTIGTVVIVIVQNA</sequence>
<dbReference type="AlphaFoldDB" id="S4PMD6"/>
<dbReference type="EMBL" id="GAIX01001427">
    <property type="protein sequence ID" value="JAA91133.1"/>
    <property type="molecule type" value="Transcribed_RNA"/>
</dbReference>
<dbReference type="InterPro" id="IPR040676">
    <property type="entry name" value="DUF5641"/>
</dbReference>
<organism evidence="2">
    <name type="scientific">Pararge aegeria</name>
    <name type="common">speckled wood butterfly</name>
    <dbReference type="NCBI Taxonomy" id="116150"/>
    <lineage>
        <taxon>Eukaryota</taxon>
        <taxon>Metazoa</taxon>
        <taxon>Ecdysozoa</taxon>
        <taxon>Arthropoda</taxon>
        <taxon>Hexapoda</taxon>
        <taxon>Insecta</taxon>
        <taxon>Pterygota</taxon>
        <taxon>Neoptera</taxon>
        <taxon>Endopterygota</taxon>
        <taxon>Lepidoptera</taxon>
        <taxon>Glossata</taxon>
        <taxon>Ditrysia</taxon>
        <taxon>Papilionoidea</taxon>
        <taxon>Nymphalidae</taxon>
        <taxon>Satyrinae</taxon>
        <taxon>Satyrini</taxon>
        <taxon>Parargina</taxon>
        <taxon>Pararge</taxon>
    </lineage>
</organism>
<proteinExistence type="predicted"/>
<feature type="domain" description="DUF5641" evidence="1">
    <location>
        <begin position="58"/>
        <end position="106"/>
    </location>
</feature>
<reference evidence="2" key="1">
    <citation type="journal article" date="2013" name="BMC Genomics">
        <title>Unscrambling butterfly oogenesis.</title>
        <authorList>
            <person name="Carter J.M."/>
            <person name="Baker S.C."/>
            <person name="Pink R."/>
            <person name="Carter D.R."/>
            <person name="Collins A."/>
            <person name="Tomlin J."/>
            <person name="Gibbs M."/>
            <person name="Breuker C.J."/>
        </authorList>
    </citation>
    <scope>NUCLEOTIDE SEQUENCE</scope>
    <source>
        <tissue evidence="2">Ovary</tissue>
    </source>
</reference>